<evidence type="ECO:0000313" key="8">
    <source>
        <dbReference type="Proteomes" id="UP001500827"/>
    </source>
</evidence>
<name>A0ABP7LTF1_9SPHN</name>
<evidence type="ECO:0000256" key="4">
    <source>
        <dbReference type="ARBA" id="ARBA00022729"/>
    </source>
</evidence>
<dbReference type="RefSeq" id="WP_344700203.1">
    <property type="nucleotide sequence ID" value="NZ_BAABBM010000001.1"/>
</dbReference>
<comment type="subcellular location">
    <subcellularLocation>
        <location evidence="1">Periplasm</location>
    </subcellularLocation>
</comment>
<dbReference type="Gene3D" id="3.10.105.10">
    <property type="entry name" value="Dipeptide-binding Protein, Domain 3"/>
    <property type="match status" value="1"/>
</dbReference>
<keyword evidence="4 5" id="KW-0732">Signal</keyword>
<evidence type="ECO:0000256" key="3">
    <source>
        <dbReference type="ARBA" id="ARBA00022448"/>
    </source>
</evidence>
<proteinExistence type="inferred from homology"/>
<accession>A0ABP7LTF1</accession>
<dbReference type="Gene3D" id="3.40.190.10">
    <property type="entry name" value="Periplasmic binding protein-like II"/>
    <property type="match status" value="1"/>
</dbReference>
<dbReference type="Proteomes" id="UP001500827">
    <property type="component" value="Unassembled WGS sequence"/>
</dbReference>
<dbReference type="EMBL" id="BAABBM010000001">
    <property type="protein sequence ID" value="GAA3906977.1"/>
    <property type="molecule type" value="Genomic_DNA"/>
</dbReference>
<organism evidence="7 8">
    <name type="scientific">Sphingomonas limnosediminicola</name>
    <dbReference type="NCBI Taxonomy" id="940133"/>
    <lineage>
        <taxon>Bacteria</taxon>
        <taxon>Pseudomonadati</taxon>
        <taxon>Pseudomonadota</taxon>
        <taxon>Alphaproteobacteria</taxon>
        <taxon>Sphingomonadales</taxon>
        <taxon>Sphingomonadaceae</taxon>
        <taxon>Sphingomonas</taxon>
    </lineage>
</organism>
<evidence type="ECO:0000256" key="5">
    <source>
        <dbReference type="SAM" id="SignalP"/>
    </source>
</evidence>
<gene>
    <name evidence="7" type="ORF">GCM10022276_26830</name>
</gene>
<dbReference type="Pfam" id="PF00496">
    <property type="entry name" value="SBP_bac_5"/>
    <property type="match status" value="1"/>
</dbReference>
<keyword evidence="8" id="KW-1185">Reference proteome</keyword>
<feature type="domain" description="Solute-binding protein family 5" evidence="6">
    <location>
        <begin position="72"/>
        <end position="375"/>
    </location>
</feature>
<evidence type="ECO:0000256" key="1">
    <source>
        <dbReference type="ARBA" id="ARBA00004418"/>
    </source>
</evidence>
<evidence type="ECO:0000256" key="2">
    <source>
        <dbReference type="ARBA" id="ARBA00005695"/>
    </source>
</evidence>
<dbReference type="PANTHER" id="PTHR30290:SF10">
    <property type="entry name" value="PERIPLASMIC OLIGOPEPTIDE-BINDING PROTEIN-RELATED"/>
    <property type="match status" value="1"/>
</dbReference>
<evidence type="ECO:0000259" key="6">
    <source>
        <dbReference type="Pfam" id="PF00496"/>
    </source>
</evidence>
<evidence type="ECO:0000313" key="7">
    <source>
        <dbReference type="EMBL" id="GAA3906977.1"/>
    </source>
</evidence>
<reference evidence="8" key="1">
    <citation type="journal article" date="2019" name="Int. J. Syst. Evol. Microbiol.">
        <title>The Global Catalogue of Microorganisms (GCM) 10K type strain sequencing project: providing services to taxonomists for standard genome sequencing and annotation.</title>
        <authorList>
            <consortium name="The Broad Institute Genomics Platform"/>
            <consortium name="The Broad Institute Genome Sequencing Center for Infectious Disease"/>
            <person name="Wu L."/>
            <person name="Ma J."/>
        </authorList>
    </citation>
    <scope>NUCLEOTIDE SEQUENCE [LARGE SCALE GENOMIC DNA]</scope>
    <source>
        <strain evidence="8">JCM 17543</strain>
    </source>
</reference>
<dbReference type="InterPro" id="IPR000914">
    <property type="entry name" value="SBP_5_dom"/>
</dbReference>
<comment type="caution">
    <text evidence="7">The sequence shown here is derived from an EMBL/GenBank/DDBJ whole genome shotgun (WGS) entry which is preliminary data.</text>
</comment>
<protein>
    <recommendedName>
        <fullName evidence="6">Solute-binding protein family 5 domain-containing protein</fullName>
    </recommendedName>
</protein>
<comment type="similarity">
    <text evidence="2">Belongs to the bacterial solute-binding protein 5 family.</text>
</comment>
<feature type="chain" id="PRO_5045082310" description="Solute-binding protein family 5 domain-containing protein" evidence="5">
    <location>
        <begin position="21"/>
        <end position="489"/>
    </location>
</feature>
<dbReference type="PANTHER" id="PTHR30290">
    <property type="entry name" value="PERIPLASMIC BINDING COMPONENT OF ABC TRANSPORTER"/>
    <property type="match status" value="1"/>
</dbReference>
<dbReference type="SUPFAM" id="SSF53850">
    <property type="entry name" value="Periplasmic binding protein-like II"/>
    <property type="match status" value="1"/>
</dbReference>
<dbReference type="InterPro" id="IPR039424">
    <property type="entry name" value="SBP_5"/>
</dbReference>
<sequence length="489" mass="52006">MLRRLLPILIVSALVLEASACKPTPEGAVKVAVIGATPTMRDPALGPLSAPDAVLLTNVAQGLVRFDAAGNIVGGLAERWNVSDDGLSYIFRLSSAEWPDGRKITAQQAAKLLKRNLAPRSKNSLKDALGAIEDIVAMTDRVIEIRLIAPRPSLLATLAQPEMAIFRGRFGTGPFSLSAPPNANGFLRLTHEATVGDDEKPEKEEVELAGGAAADAISSFAAGKVDLVLGGTFTDLPLTQRVQLPRGSVRFDPASGLFGLVPSKPHGGLDDPDERRLLSQAIDRATFVTALNVPGLAPRATVLEPGLDGMPNPAVPAWLNTPIADRRTALLAEASRVFGKGDKPVIKIAVPEGPGGELLLVALGRDWGIFGFKVERAKDLAEANFRVIDLVAPSASSAWFVRQFRCDVTPICDPEADGLMDAARQTLIPPQRYALLQQAALKIDEKLLFIPIAAPVRWSLVSNRIQGFAGNRYAVHTLTGLDQKPGAGD</sequence>
<feature type="signal peptide" evidence="5">
    <location>
        <begin position="1"/>
        <end position="20"/>
    </location>
</feature>
<keyword evidence="3" id="KW-0813">Transport</keyword>